<dbReference type="EMBL" id="CAJNOW010004013">
    <property type="protein sequence ID" value="CAF1402465.1"/>
    <property type="molecule type" value="Genomic_DNA"/>
</dbReference>
<evidence type="ECO:0000256" key="4">
    <source>
        <dbReference type="ARBA" id="ARBA00023136"/>
    </source>
</evidence>
<evidence type="ECO:0000256" key="3">
    <source>
        <dbReference type="ARBA" id="ARBA00022989"/>
    </source>
</evidence>
<dbReference type="EMBL" id="CAJNRE010006130">
    <property type="protein sequence ID" value="CAF2052843.1"/>
    <property type="molecule type" value="Genomic_DNA"/>
</dbReference>
<dbReference type="PROSITE" id="PS50262">
    <property type="entry name" value="G_PROTEIN_RECEP_F1_2"/>
    <property type="match status" value="1"/>
</dbReference>
<comment type="caution">
    <text evidence="7">The sequence shown here is derived from an EMBL/GenBank/DDBJ whole genome shotgun (WGS) entry which is preliminary data.</text>
</comment>
<keyword evidence="2 5" id="KW-0812">Transmembrane</keyword>
<keyword evidence="3 5" id="KW-1133">Transmembrane helix</keyword>
<comment type="subcellular location">
    <subcellularLocation>
        <location evidence="1">Membrane</location>
    </subcellularLocation>
</comment>
<dbReference type="Proteomes" id="UP000681967">
    <property type="component" value="Unassembled WGS sequence"/>
</dbReference>
<dbReference type="EMBL" id="CAJOBJ010000603">
    <property type="protein sequence ID" value="CAF3833023.1"/>
    <property type="molecule type" value="Genomic_DNA"/>
</dbReference>
<evidence type="ECO:0000313" key="7">
    <source>
        <dbReference type="EMBL" id="CAF1394344.1"/>
    </source>
</evidence>
<protein>
    <recommendedName>
        <fullName evidence="6">G-protein coupled receptors family 1 profile domain-containing protein</fullName>
    </recommendedName>
</protein>
<evidence type="ECO:0000256" key="1">
    <source>
        <dbReference type="ARBA" id="ARBA00004370"/>
    </source>
</evidence>
<evidence type="ECO:0000313" key="11">
    <source>
        <dbReference type="EMBL" id="CAF3954123.1"/>
    </source>
</evidence>
<gene>
    <name evidence="11" type="ORF">BYL167_LOCUS11180</name>
    <name evidence="7" type="ORF">CJN711_LOCUS21631</name>
    <name evidence="10" type="ORF">GIL414_LOCUS2920</name>
    <name evidence="8" type="ORF">KQP761_LOCUS9774</name>
    <name evidence="9" type="ORF">MBJ925_LOCUS13389</name>
</gene>
<dbReference type="EMBL" id="CAJOBH010003482">
    <property type="protein sequence ID" value="CAF3954123.1"/>
    <property type="molecule type" value="Genomic_DNA"/>
</dbReference>
<dbReference type="PANTHER" id="PTHR45698:SF1">
    <property type="entry name" value="TRACE AMINE-ASSOCIATED RECEPTOR 13C-LIKE"/>
    <property type="match status" value="1"/>
</dbReference>
<evidence type="ECO:0000313" key="12">
    <source>
        <dbReference type="Proteomes" id="UP000663855"/>
    </source>
</evidence>
<dbReference type="Gene3D" id="1.20.1070.10">
    <property type="entry name" value="Rhodopsin 7-helix transmembrane proteins"/>
    <property type="match status" value="1"/>
</dbReference>
<evidence type="ECO:0000256" key="2">
    <source>
        <dbReference type="ARBA" id="ARBA00022692"/>
    </source>
</evidence>
<dbReference type="Proteomes" id="UP000663855">
    <property type="component" value="Unassembled WGS sequence"/>
</dbReference>
<dbReference type="EMBL" id="CAJNOV010010138">
    <property type="protein sequence ID" value="CAF1394344.1"/>
    <property type="molecule type" value="Genomic_DNA"/>
</dbReference>
<evidence type="ECO:0000259" key="6">
    <source>
        <dbReference type="PROSITE" id="PS50262"/>
    </source>
</evidence>
<feature type="transmembrane region" description="Helical" evidence="5">
    <location>
        <begin position="311"/>
        <end position="329"/>
    </location>
</feature>
<organism evidence="7 12">
    <name type="scientific">Rotaria magnacalcarata</name>
    <dbReference type="NCBI Taxonomy" id="392030"/>
    <lineage>
        <taxon>Eukaryota</taxon>
        <taxon>Metazoa</taxon>
        <taxon>Spiralia</taxon>
        <taxon>Gnathifera</taxon>
        <taxon>Rotifera</taxon>
        <taxon>Eurotatoria</taxon>
        <taxon>Bdelloidea</taxon>
        <taxon>Philodinida</taxon>
        <taxon>Philodinidae</taxon>
        <taxon>Rotaria</taxon>
    </lineage>
</organism>
<dbReference type="Proteomes" id="UP000663834">
    <property type="component" value="Unassembled WGS sequence"/>
</dbReference>
<dbReference type="SUPFAM" id="SSF81321">
    <property type="entry name" value="Family A G protein-coupled receptor-like"/>
    <property type="match status" value="1"/>
</dbReference>
<evidence type="ECO:0000313" key="9">
    <source>
        <dbReference type="EMBL" id="CAF2052843.1"/>
    </source>
</evidence>
<name>A0A815KU64_9BILA</name>
<dbReference type="GO" id="GO:0016020">
    <property type="term" value="C:membrane"/>
    <property type="evidence" value="ECO:0007669"/>
    <property type="project" value="UniProtKB-SubCell"/>
</dbReference>
<dbReference type="Proteomes" id="UP000663824">
    <property type="component" value="Unassembled WGS sequence"/>
</dbReference>
<dbReference type="PANTHER" id="PTHR45698">
    <property type="entry name" value="TRACE AMINE-ASSOCIATED RECEPTOR 19N-RELATED"/>
    <property type="match status" value="1"/>
</dbReference>
<feature type="transmembrane region" description="Helical" evidence="5">
    <location>
        <begin position="80"/>
        <end position="104"/>
    </location>
</feature>
<feature type="transmembrane region" description="Helical" evidence="5">
    <location>
        <begin position="116"/>
        <end position="134"/>
    </location>
</feature>
<sequence length="401" mass="46649">MDTNTTESFVSLSDAIKYVASASGLFINQTLTFPQRQSIGSSILNLIPLLLGAIGLIVNILALLIFTVSKTFRQSSFRCYIYAFVLANCASILSYSWCYLVFYIVNPMHFCKYIQYLQQSLSTTSLWIMLLLSLERSLTFVRPYTVKNMLQTRTTSLILVILTCLCFTIHSDEIVSVEVKAFRWVNFAYGICSIERYSRLATDRMKILTHSHSFILPFLLNSILDIYICYNICHRRKRFFKQASSILLGNKSRRLKLSLANEITLTLLCQSLWLLITYFPRHLYYSLISFKLINDHDRDNSTLVFLIRQNLLIYLAFSPTLYVILSPTLRKEIYLQLGQSYDRHRRSSSLYALRENQRVENFIIHDNQSSQHQQNYFTSLLSKTEELSQKLPPTPIKEPKR</sequence>
<dbReference type="OrthoDB" id="9998474at2759"/>
<dbReference type="AlphaFoldDB" id="A0A815KU64"/>
<feature type="transmembrane region" description="Helical" evidence="5">
    <location>
        <begin position="154"/>
        <end position="171"/>
    </location>
</feature>
<evidence type="ECO:0000256" key="5">
    <source>
        <dbReference type="SAM" id="Phobius"/>
    </source>
</evidence>
<feature type="domain" description="G-protein coupled receptors family 1 profile" evidence="6">
    <location>
        <begin position="58"/>
        <end position="322"/>
    </location>
</feature>
<evidence type="ECO:0000313" key="10">
    <source>
        <dbReference type="EMBL" id="CAF3833023.1"/>
    </source>
</evidence>
<feature type="transmembrane region" description="Helical" evidence="5">
    <location>
        <begin position="46"/>
        <end position="68"/>
    </location>
</feature>
<dbReference type="Proteomes" id="UP000681720">
    <property type="component" value="Unassembled WGS sequence"/>
</dbReference>
<evidence type="ECO:0000313" key="8">
    <source>
        <dbReference type="EMBL" id="CAF1402465.1"/>
    </source>
</evidence>
<keyword evidence="4 5" id="KW-0472">Membrane</keyword>
<feature type="transmembrane region" description="Helical" evidence="5">
    <location>
        <begin position="214"/>
        <end position="233"/>
    </location>
</feature>
<proteinExistence type="predicted"/>
<reference evidence="7" key="1">
    <citation type="submission" date="2021-02" db="EMBL/GenBank/DDBJ databases">
        <authorList>
            <person name="Nowell W R."/>
        </authorList>
    </citation>
    <scope>NUCLEOTIDE SEQUENCE</scope>
</reference>
<feature type="transmembrane region" description="Helical" evidence="5">
    <location>
        <begin position="259"/>
        <end position="279"/>
    </location>
</feature>
<dbReference type="InterPro" id="IPR017452">
    <property type="entry name" value="GPCR_Rhodpsn_7TM"/>
</dbReference>
<accession>A0A815KU64</accession>